<feature type="transmembrane region" description="Helical" evidence="5">
    <location>
        <begin position="74"/>
        <end position="92"/>
    </location>
</feature>
<gene>
    <name evidence="6" type="ORF">SNF14_14335</name>
</gene>
<feature type="transmembrane region" description="Helical" evidence="5">
    <location>
        <begin position="50"/>
        <end position="67"/>
    </location>
</feature>
<keyword evidence="7" id="KW-1185">Reference proteome</keyword>
<dbReference type="Proteomes" id="UP001285855">
    <property type="component" value="Unassembled WGS sequence"/>
</dbReference>
<evidence type="ECO:0000256" key="2">
    <source>
        <dbReference type="ARBA" id="ARBA00022692"/>
    </source>
</evidence>
<evidence type="ECO:0000256" key="4">
    <source>
        <dbReference type="ARBA" id="ARBA00023136"/>
    </source>
</evidence>
<comment type="subcellular location">
    <subcellularLocation>
        <location evidence="1">Membrane</location>
        <topology evidence="1">Multi-pass membrane protein</topology>
    </subcellularLocation>
</comment>
<sequence length="129" mass="14189">MKKVEIIVRMVLGIILVVFGLDKFLVFVPHGHVMTEELMAAYQGLLANKFILPTVGIVELVTGIILISGRYTIVALTALIPVIFGILAFHFAVDLHGILPGLGVAALYVYLMLYRHKAFAELINQTKSL</sequence>
<dbReference type="EMBL" id="JAXDAE010000024">
    <property type="protein sequence ID" value="MDY2588518.1"/>
    <property type="molecule type" value="Genomic_DNA"/>
</dbReference>
<dbReference type="Pfam" id="PF07681">
    <property type="entry name" value="DoxX"/>
    <property type="match status" value="1"/>
</dbReference>
<evidence type="ECO:0000256" key="1">
    <source>
        <dbReference type="ARBA" id="ARBA00004141"/>
    </source>
</evidence>
<protein>
    <submittedName>
        <fullName evidence="6">DoxX family membrane protein</fullName>
    </submittedName>
</protein>
<evidence type="ECO:0000313" key="7">
    <source>
        <dbReference type="Proteomes" id="UP001285855"/>
    </source>
</evidence>
<feature type="transmembrane region" description="Helical" evidence="5">
    <location>
        <begin position="7"/>
        <end position="30"/>
    </location>
</feature>
<feature type="transmembrane region" description="Helical" evidence="5">
    <location>
        <begin position="98"/>
        <end position="114"/>
    </location>
</feature>
<dbReference type="InterPro" id="IPR032808">
    <property type="entry name" value="DoxX"/>
</dbReference>
<name>A0ABU5EQI2_9FLAO</name>
<keyword evidence="3 5" id="KW-1133">Transmembrane helix</keyword>
<reference evidence="6 7" key="1">
    <citation type="submission" date="2023-11" db="EMBL/GenBank/DDBJ databases">
        <title>Winogradskyella pelagius sp. nov., isolated from coastal sediment.</title>
        <authorList>
            <person name="Li F."/>
        </authorList>
    </citation>
    <scope>NUCLEOTIDE SEQUENCE [LARGE SCALE GENOMIC DNA]</scope>
    <source>
        <strain evidence="6 7">KCTC 23502</strain>
    </source>
</reference>
<proteinExistence type="predicted"/>
<organism evidence="6 7">
    <name type="scientific">Winogradskyella aquimaris</name>
    <dbReference type="NCBI Taxonomy" id="864074"/>
    <lineage>
        <taxon>Bacteria</taxon>
        <taxon>Pseudomonadati</taxon>
        <taxon>Bacteroidota</taxon>
        <taxon>Flavobacteriia</taxon>
        <taxon>Flavobacteriales</taxon>
        <taxon>Flavobacteriaceae</taxon>
        <taxon>Winogradskyella</taxon>
    </lineage>
</organism>
<evidence type="ECO:0000313" key="6">
    <source>
        <dbReference type="EMBL" id="MDY2588518.1"/>
    </source>
</evidence>
<accession>A0ABU5EQI2</accession>
<evidence type="ECO:0000256" key="3">
    <source>
        <dbReference type="ARBA" id="ARBA00022989"/>
    </source>
</evidence>
<evidence type="ECO:0000256" key="5">
    <source>
        <dbReference type="SAM" id="Phobius"/>
    </source>
</evidence>
<dbReference type="RefSeq" id="WP_320556860.1">
    <property type="nucleotide sequence ID" value="NZ_JAXDAE010000024.1"/>
</dbReference>
<comment type="caution">
    <text evidence="6">The sequence shown here is derived from an EMBL/GenBank/DDBJ whole genome shotgun (WGS) entry which is preliminary data.</text>
</comment>
<keyword evidence="4 5" id="KW-0472">Membrane</keyword>
<keyword evidence="2 5" id="KW-0812">Transmembrane</keyword>